<dbReference type="PANTHER" id="PTHR43798:SF5">
    <property type="entry name" value="MONOACYLGLYCEROL LIPASE ABHD6"/>
    <property type="match status" value="1"/>
</dbReference>
<evidence type="ECO:0000259" key="1">
    <source>
        <dbReference type="Pfam" id="PF12697"/>
    </source>
</evidence>
<reference evidence="2 3" key="1">
    <citation type="submission" date="2014-07" db="EMBL/GenBank/DDBJ databases">
        <title>Draft genome sequence of Thalassospira profundimaris S25-3-2.</title>
        <authorList>
            <person name="Lai Q."/>
            <person name="Shao Z."/>
        </authorList>
    </citation>
    <scope>NUCLEOTIDE SEQUENCE [LARGE SCALE GENOMIC DNA]</scope>
    <source>
        <strain evidence="2 3">S25-3-2</strain>
    </source>
</reference>
<dbReference type="OrthoDB" id="9801400at2"/>
<dbReference type="GO" id="GO:0046464">
    <property type="term" value="P:acylglycerol catabolic process"/>
    <property type="evidence" value="ECO:0007669"/>
    <property type="project" value="TreeGrafter"/>
</dbReference>
<feature type="domain" description="AB hydrolase-1" evidence="1">
    <location>
        <begin position="32"/>
        <end position="249"/>
    </location>
</feature>
<dbReference type="Gene3D" id="3.40.50.1820">
    <property type="entry name" value="alpha/beta hydrolase"/>
    <property type="match status" value="1"/>
</dbReference>
<dbReference type="SUPFAM" id="SSF53474">
    <property type="entry name" value="alpha/beta-Hydrolases"/>
    <property type="match status" value="1"/>
</dbReference>
<dbReference type="EMBL" id="JPWH01000007">
    <property type="protein sequence ID" value="RCK50725.1"/>
    <property type="molecule type" value="Genomic_DNA"/>
</dbReference>
<accession>A0A367XAN5</accession>
<sequence>MSASPALHENQLNLPDATLVWTREGNTTGPTLVWAHGLMSNSYSLEDKGIYDFTPISKAGTLIRYDARGHGRSNARPVPQRFTWPALADDFLAVAKIAAPNEKIIGMGCSMGTATLLHAALKAPTTFSKLVLTAPPTAWETRRAHAMVYNKSARALERDGQAALDALVANMAPPPIFTDLPAFPVETGLDVLPAILRGAGMSNLPARDDLKSISVPVLILAWESDPSHPIATAHALADLLPNTELHVAKSVNDVRDWGHRIADFMQQPT</sequence>
<dbReference type="InterPro" id="IPR050266">
    <property type="entry name" value="AB_hydrolase_sf"/>
</dbReference>
<protein>
    <recommendedName>
        <fullName evidence="1">AB hydrolase-1 domain-containing protein</fullName>
    </recommendedName>
</protein>
<evidence type="ECO:0000313" key="2">
    <source>
        <dbReference type="EMBL" id="RCK50725.1"/>
    </source>
</evidence>
<evidence type="ECO:0000313" key="3">
    <source>
        <dbReference type="Proteomes" id="UP000252517"/>
    </source>
</evidence>
<name>A0A367XAN5_9PROT</name>
<proteinExistence type="predicted"/>
<dbReference type="GO" id="GO:0016020">
    <property type="term" value="C:membrane"/>
    <property type="evidence" value="ECO:0007669"/>
    <property type="project" value="TreeGrafter"/>
</dbReference>
<dbReference type="AlphaFoldDB" id="A0A367XAN5"/>
<dbReference type="InterPro" id="IPR029058">
    <property type="entry name" value="AB_hydrolase_fold"/>
</dbReference>
<dbReference type="Pfam" id="PF12697">
    <property type="entry name" value="Abhydrolase_6"/>
    <property type="match status" value="1"/>
</dbReference>
<dbReference type="PANTHER" id="PTHR43798">
    <property type="entry name" value="MONOACYLGLYCEROL LIPASE"/>
    <property type="match status" value="1"/>
</dbReference>
<dbReference type="RefSeq" id="WP_114088296.1">
    <property type="nucleotide sequence ID" value="NZ_JPWH01000007.1"/>
</dbReference>
<dbReference type="InterPro" id="IPR000073">
    <property type="entry name" value="AB_hydrolase_1"/>
</dbReference>
<dbReference type="GO" id="GO:0047372">
    <property type="term" value="F:monoacylglycerol lipase activity"/>
    <property type="evidence" value="ECO:0007669"/>
    <property type="project" value="TreeGrafter"/>
</dbReference>
<organism evidence="2 3">
    <name type="scientific">Thalassospira profundimaris</name>
    <dbReference type="NCBI Taxonomy" id="502049"/>
    <lineage>
        <taxon>Bacteria</taxon>
        <taxon>Pseudomonadati</taxon>
        <taxon>Pseudomonadota</taxon>
        <taxon>Alphaproteobacteria</taxon>
        <taxon>Rhodospirillales</taxon>
        <taxon>Thalassospiraceae</taxon>
        <taxon>Thalassospira</taxon>
    </lineage>
</organism>
<gene>
    <name evidence="2" type="ORF">TH25_10615</name>
</gene>
<dbReference type="Proteomes" id="UP000252517">
    <property type="component" value="Unassembled WGS sequence"/>
</dbReference>
<comment type="caution">
    <text evidence="2">The sequence shown here is derived from an EMBL/GenBank/DDBJ whole genome shotgun (WGS) entry which is preliminary data.</text>
</comment>